<feature type="non-terminal residue" evidence="3">
    <location>
        <position position="242"/>
    </location>
</feature>
<dbReference type="Gene3D" id="3.30.70.1820">
    <property type="entry name" value="L1 transposable element, RRM domain"/>
    <property type="match status" value="1"/>
</dbReference>
<sequence>MSLGKASSEIDQLQKQNDQLKDSMNYITSQSMRNNLVFSNIAEGHNEKPFQTEDILRGFMRQEMDISSETVQNFKFERVHRTGQPNRGGKRNIVAKFSFFKDRECVRRSRDALKGSSFFVNEQFPKDVVDRRKSLMPKLRASIDNGKRAWISYDTLYVDGVPIRDGAGLRMESHGDVNRGRGGAGRSENGNVRSGSVGAGRDVNGDPNQGRVGTGDRSIGSASVVLNRHDTILWMKLDKLFF</sequence>
<feature type="coiled-coil region" evidence="1">
    <location>
        <begin position="3"/>
        <end position="30"/>
    </location>
</feature>
<keyword evidence="4" id="KW-1185">Reference proteome</keyword>
<dbReference type="Proteomes" id="UP001164746">
    <property type="component" value="Chromosome 4"/>
</dbReference>
<evidence type="ECO:0000313" key="3">
    <source>
        <dbReference type="EMBL" id="WAR03198.1"/>
    </source>
</evidence>
<reference evidence="3" key="1">
    <citation type="submission" date="2022-11" db="EMBL/GenBank/DDBJ databases">
        <title>Centuries of genome instability and evolution in soft-shell clam transmissible cancer (bioRxiv).</title>
        <authorList>
            <person name="Hart S.F.M."/>
            <person name="Yonemitsu M.A."/>
            <person name="Giersch R.M."/>
            <person name="Beal B.F."/>
            <person name="Arriagada G."/>
            <person name="Davis B.W."/>
            <person name="Ostrander E.A."/>
            <person name="Goff S.P."/>
            <person name="Metzger M.J."/>
        </authorList>
    </citation>
    <scope>NUCLEOTIDE SEQUENCE</scope>
    <source>
        <strain evidence="3">MELC-2E11</strain>
        <tissue evidence="3">Siphon/mantle</tissue>
    </source>
</reference>
<evidence type="ECO:0000256" key="2">
    <source>
        <dbReference type="SAM" id="MobiDB-lite"/>
    </source>
</evidence>
<proteinExistence type="predicted"/>
<evidence type="ECO:0000256" key="1">
    <source>
        <dbReference type="SAM" id="Coils"/>
    </source>
</evidence>
<name>A0ABY7DZR6_MYAAR</name>
<protein>
    <submittedName>
        <fullName evidence="3">Uncharacterized protein</fullName>
    </submittedName>
</protein>
<feature type="region of interest" description="Disordered" evidence="2">
    <location>
        <begin position="168"/>
        <end position="218"/>
    </location>
</feature>
<evidence type="ECO:0000313" key="4">
    <source>
        <dbReference type="Proteomes" id="UP001164746"/>
    </source>
</evidence>
<gene>
    <name evidence="3" type="ORF">MAR_009756</name>
</gene>
<keyword evidence="1" id="KW-0175">Coiled coil</keyword>
<organism evidence="3 4">
    <name type="scientific">Mya arenaria</name>
    <name type="common">Soft-shell clam</name>
    <dbReference type="NCBI Taxonomy" id="6604"/>
    <lineage>
        <taxon>Eukaryota</taxon>
        <taxon>Metazoa</taxon>
        <taxon>Spiralia</taxon>
        <taxon>Lophotrochozoa</taxon>
        <taxon>Mollusca</taxon>
        <taxon>Bivalvia</taxon>
        <taxon>Autobranchia</taxon>
        <taxon>Heteroconchia</taxon>
        <taxon>Euheterodonta</taxon>
        <taxon>Imparidentia</taxon>
        <taxon>Neoheterodontei</taxon>
        <taxon>Myida</taxon>
        <taxon>Myoidea</taxon>
        <taxon>Myidae</taxon>
        <taxon>Mya</taxon>
    </lineage>
</organism>
<accession>A0ABY7DZR6</accession>
<dbReference type="EMBL" id="CP111015">
    <property type="protein sequence ID" value="WAR03198.1"/>
    <property type="molecule type" value="Genomic_DNA"/>
</dbReference>